<evidence type="ECO:0000313" key="1">
    <source>
        <dbReference type="EMBL" id="KAF2441026.1"/>
    </source>
</evidence>
<dbReference type="Proteomes" id="UP000799764">
    <property type="component" value="Unassembled WGS sequence"/>
</dbReference>
<name>A0A9P4PDL3_9PLEO</name>
<organism evidence="1 2">
    <name type="scientific">Karstenula rhodostoma CBS 690.94</name>
    <dbReference type="NCBI Taxonomy" id="1392251"/>
    <lineage>
        <taxon>Eukaryota</taxon>
        <taxon>Fungi</taxon>
        <taxon>Dikarya</taxon>
        <taxon>Ascomycota</taxon>
        <taxon>Pezizomycotina</taxon>
        <taxon>Dothideomycetes</taxon>
        <taxon>Pleosporomycetidae</taxon>
        <taxon>Pleosporales</taxon>
        <taxon>Massarineae</taxon>
        <taxon>Didymosphaeriaceae</taxon>
        <taxon>Karstenula</taxon>
    </lineage>
</organism>
<dbReference type="AlphaFoldDB" id="A0A9P4PDL3"/>
<gene>
    <name evidence="1" type="ORF">P171DRAFT_87185</name>
</gene>
<sequence>MLGTSANVGICMRSEFSCAEVACSERNSWCGVELGLVSSPTRWLAGMSVSPKQVSLGMFGALHPRVQGRLLFSTDEHFTTTLPVIVRAASVDCCWHCCKACFHGNVSPSRCLPAPSLVKRSAQRGRISSITVWTQPPSCPATYKLLEPNRTAPNGDPKPVCGIVYGVSQLLENAPGCRCGHRATARIQLCMRWQFADPLHARQPTLLSCSWKTARTSNLRPNDWLERRSDMRDVAARAHCEEVGQCSRAARR</sequence>
<evidence type="ECO:0000313" key="2">
    <source>
        <dbReference type="Proteomes" id="UP000799764"/>
    </source>
</evidence>
<accession>A0A9P4PDL3</accession>
<dbReference type="OrthoDB" id="10534172at2759"/>
<protein>
    <submittedName>
        <fullName evidence="1">Uncharacterized protein</fullName>
    </submittedName>
</protein>
<dbReference type="EMBL" id="MU001506">
    <property type="protein sequence ID" value="KAF2441026.1"/>
    <property type="molecule type" value="Genomic_DNA"/>
</dbReference>
<reference evidence="1" key="1">
    <citation type="journal article" date="2020" name="Stud. Mycol.">
        <title>101 Dothideomycetes genomes: a test case for predicting lifestyles and emergence of pathogens.</title>
        <authorList>
            <person name="Haridas S."/>
            <person name="Albert R."/>
            <person name="Binder M."/>
            <person name="Bloem J."/>
            <person name="Labutti K."/>
            <person name="Salamov A."/>
            <person name="Andreopoulos B."/>
            <person name="Baker S."/>
            <person name="Barry K."/>
            <person name="Bills G."/>
            <person name="Bluhm B."/>
            <person name="Cannon C."/>
            <person name="Castanera R."/>
            <person name="Culley D."/>
            <person name="Daum C."/>
            <person name="Ezra D."/>
            <person name="Gonzalez J."/>
            <person name="Henrissat B."/>
            <person name="Kuo A."/>
            <person name="Liang C."/>
            <person name="Lipzen A."/>
            <person name="Lutzoni F."/>
            <person name="Magnuson J."/>
            <person name="Mondo S."/>
            <person name="Nolan M."/>
            <person name="Ohm R."/>
            <person name="Pangilinan J."/>
            <person name="Park H.-J."/>
            <person name="Ramirez L."/>
            <person name="Alfaro M."/>
            <person name="Sun H."/>
            <person name="Tritt A."/>
            <person name="Yoshinaga Y."/>
            <person name="Zwiers L.-H."/>
            <person name="Turgeon B."/>
            <person name="Goodwin S."/>
            <person name="Spatafora J."/>
            <person name="Crous P."/>
            <person name="Grigoriev I."/>
        </authorList>
    </citation>
    <scope>NUCLEOTIDE SEQUENCE</scope>
    <source>
        <strain evidence="1">CBS 690.94</strain>
    </source>
</reference>
<keyword evidence="2" id="KW-1185">Reference proteome</keyword>
<comment type="caution">
    <text evidence="1">The sequence shown here is derived from an EMBL/GenBank/DDBJ whole genome shotgun (WGS) entry which is preliminary data.</text>
</comment>
<proteinExistence type="predicted"/>